<dbReference type="EMBL" id="BAABJR010000005">
    <property type="protein sequence ID" value="GAA5207260.1"/>
    <property type="molecule type" value="Genomic_DNA"/>
</dbReference>
<name>A0ABP9SZB5_9ACTN</name>
<sequence>MQPPLEEWGVEQFEDEVQVGLGIELAGLLGAAQALLLRLVQRLGSGGGMATVGYYGAGKAALDSVSEALAMEIEGFGVKGTIVQTGGYNTGLFTAGTTNTEPLAQHQPLRTEMEAMWGDAVAPELATATPAATELAALPNPPRRLLVGSQSFGHVLQTDRAQANLYRSWEHLSRLAPADPATATM</sequence>
<organism evidence="1 2">
    <name type="scientific">Streptomyces thinghirensis</name>
    <dbReference type="NCBI Taxonomy" id="551547"/>
    <lineage>
        <taxon>Bacteria</taxon>
        <taxon>Bacillati</taxon>
        <taxon>Actinomycetota</taxon>
        <taxon>Actinomycetes</taxon>
        <taxon>Kitasatosporales</taxon>
        <taxon>Streptomycetaceae</taxon>
        <taxon>Streptomyces</taxon>
    </lineage>
</organism>
<dbReference type="InterPro" id="IPR036291">
    <property type="entry name" value="NAD(P)-bd_dom_sf"/>
</dbReference>
<evidence type="ECO:0000313" key="2">
    <source>
        <dbReference type="Proteomes" id="UP001499878"/>
    </source>
</evidence>
<accession>A0ABP9SZB5</accession>
<gene>
    <name evidence="1" type="ORF">GCM10023323_22060</name>
</gene>
<dbReference type="Gene3D" id="3.40.50.720">
    <property type="entry name" value="NAD(P)-binding Rossmann-like Domain"/>
    <property type="match status" value="1"/>
</dbReference>
<proteinExistence type="predicted"/>
<protein>
    <submittedName>
        <fullName evidence="1">Uncharacterized protein</fullName>
    </submittedName>
</protein>
<comment type="caution">
    <text evidence="1">The sequence shown here is derived from an EMBL/GenBank/DDBJ whole genome shotgun (WGS) entry which is preliminary data.</text>
</comment>
<reference evidence="2" key="1">
    <citation type="journal article" date="2019" name="Int. J. Syst. Evol. Microbiol.">
        <title>The Global Catalogue of Microorganisms (GCM) 10K type strain sequencing project: providing services to taxonomists for standard genome sequencing and annotation.</title>
        <authorList>
            <consortium name="The Broad Institute Genomics Platform"/>
            <consortium name="The Broad Institute Genome Sequencing Center for Infectious Disease"/>
            <person name="Wu L."/>
            <person name="Ma J."/>
        </authorList>
    </citation>
    <scope>NUCLEOTIDE SEQUENCE [LARGE SCALE GENOMIC DNA]</scope>
    <source>
        <strain evidence="2">JCM 18306</strain>
    </source>
</reference>
<dbReference type="SUPFAM" id="SSF51735">
    <property type="entry name" value="NAD(P)-binding Rossmann-fold domains"/>
    <property type="match status" value="1"/>
</dbReference>
<evidence type="ECO:0000313" key="1">
    <source>
        <dbReference type="EMBL" id="GAA5207260.1"/>
    </source>
</evidence>
<dbReference type="Proteomes" id="UP001499878">
    <property type="component" value="Unassembled WGS sequence"/>
</dbReference>
<keyword evidence="2" id="KW-1185">Reference proteome</keyword>